<dbReference type="EMBL" id="MHUW01000021">
    <property type="protein sequence ID" value="OHA83020.1"/>
    <property type="molecule type" value="Genomic_DNA"/>
</dbReference>
<name>A0A1G2SDE5_9BACT</name>
<proteinExistence type="predicted"/>
<evidence type="ECO:0000313" key="2">
    <source>
        <dbReference type="Proteomes" id="UP000177987"/>
    </source>
</evidence>
<organism evidence="1 2">
    <name type="scientific">Candidatus Yonathbacteria bacterium RIFCSPLOWO2_01_FULL_47_33b</name>
    <dbReference type="NCBI Taxonomy" id="1802727"/>
    <lineage>
        <taxon>Bacteria</taxon>
        <taxon>Candidatus Yonathiibacteriota</taxon>
    </lineage>
</organism>
<dbReference type="AlphaFoldDB" id="A0A1G2SDE5"/>
<comment type="caution">
    <text evidence="1">The sequence shown here is derived from an EMBL/GenBank/DDBJ whole genome shotgun (WGS) entry which is preliminary data.</text>
</comment>
<sequence>MAAEKVTVACGVLTNHKHLGGLLGTLRGSELAKHLAKPTEVIFVDEGFQVTLYVKDYADFLIRSSLEYGMLHPWSAQFKTEGPA</sequence>
<gene>
    <name evidence="1" type="ORF">A2937_02335</name>
</gene>
<evidence type="ECO:0000313" key="1">
    <source>
        <dbReference type="EMBL" id="OHA83020.1"/>
    </source>
</evidence>
<reference evidence="1 2" key="1">
    <citation type="journal article" date="2016" name="Nat. Commun.">
        <title>Thousands of microbial genomes shed light on interconnected biogeochemical processes in an aquifer system.</title>
        <authorList>
            <person name="Anantharaman K."/>
            <person name="Brown C.T."/>
            <person name="Hug L.A."/>
            <person name="Sharon I."/>
            <person name="Castelle C.J."/>
            <person name="Probst A.J."/>
            <person name="Thomas B.C."/>
            <person name="Singh A."/>
            <person name="Wilkins M.J."/>
            <person name="Karaoz U."/>
            <person name="Brodie E.L."/>
            <person name="Williams K.H."/>
            <person name="Hubbard S.S."/>
            <person name="Banfield J.F."/>
        </authorList>
    </citation>
    <scope>NUCLEOTIDE SEQUENCE [LARGE SCALE GENOMIC DNA]</scope>
</reference>
<accession>A0A1G2SDE5</accession>
<protein>
    <submittedName>
        <fullName evidence="1">Uncharacterized protein</fullName>
    </submittedName>
</protein>
<dbReference type="Proteomes" id="UP000177987">
    <property type="component" value="Unassembled WGS sequence"/>
</dbReference>